<dbReference type="OrthoDB" id="548295at2759"/>
<dbReference type="AlphaFoldDB" id="A0A553NE58"/>
<feature type="compositionally biased region" description="Polar residues" evidence="1">
    <location>
        <begin position="39"/>
        <end position="50"/>
    </location>
</feature>
<dbReference type="EMBL" id="VCGU01000458">
    <property type="protein sequence ID" value="TRY63720.1"/>
    <property type="molecule type" value="Genomic_DNA"/>
</dbReference>
<protein>
    <recommendedName>
        <fullName evidence="2">PIN domain-containing protein</fullName>
    </recommendedName>
</protein>
<feature type="region of interest" description="Disordered" evidence="1">
    <location>
        <begin position="167"/>
        <end position="210"/>
    </location>
</feature>
<feature type="compositionally biased region" description="Polar residues" evidence="1">
    <location>
        <begin position="187"/>
        <end position="205"/>
    </location>
</feature>
<dbReference type="PANTHER" id="PTHR16161">
    <property type="entry name" value="TRANSCRIPTIONAL PROTEIN SWT1"/>
    <property type="match status" value="1"/>
</dbReference>
<dbReference type="InterPro" id="IPR029060">
    <property type="entry name" value="PIN-like_dom_sf"/>
</dbReference>
<evidence type="ECO:0000259" key="2">
    <source>
        <dbReference type="SMART" id="SM00670"/>
    </source>
</evidence>
<organism evidence="3 4">
    <name type="scientific">Tigriopus californicus</name>
    <name type="common">Marine copepod</name>
    <dbReference type="NCBI Taxonomy" id="6832"/>
    <lineage>
        <taxon>Eukaryota</taxon>
        <taxon>Metazoa</taxon>
        <taxon>Ecdysozoa</taxon>
        <taxon>Arthropoda</taxon>
        <taxon>Crustacea</taxon>
        <taxon>Multicrustacea</taxon>
        <taxon>Hexanauplia</taxon>
        <taxon>Copepoda</taxon>
        <taxon>Harpacticoida</taxon>
        <taxon>Harpacticidae</taxon>
        <taxon>Tigriopus</taxon>
    </lineage>
</organism>
<reference evidence="3 4" key="1">
    <citation type="journal article" date="2018" name="Nat. Ecol. Evol.">
        <title>Genomic signatures of mitonuclear coevolution across populations of Tigriopus californicus.</title>
        <authorList>
            <person name="Barreto F.S."/>
            <person name="Watson E.T."/>
            <person name="Lima T.G."/>
            <person name="Willett C.S."/>
            <person name="Edmands S."/>
            <person name="Li W."/>
            <person name="Burton R.S."/>
        </authorList>
    </citation>
    <scope>NUCLEOTIDE SEQUENCE [LARGE SCALE GENOMIC DNA]</scope>
    <source>
        <strain evidence="3 4">San Diego</strain>
    </source>
</reference>
<dbReference type="SUPFAM" id="SSF88723">
    <property type="entry name" value="PIN domain-like"/>
    <property type="match status" value="1"/>
</dbReference>
<dbReference type="STRING" id="6832.A0A553NE58"/>
<feature type="region of interest" description="Disordered" evidence="1">
    <location>
        <begin position="1"/>
        <end position="153"/>
    </location>
</feature>
<sequence length="609" mass="68078">MPPKTSNIAFKARDRLKGRSNPSIPPSTAARFVNPEGRSGQTGVNGSRQASELHKRLNLRSRPVERSPHPKASFGVDHPFRGDTTSTLSNAIRTKTLEKVPELKPVSKTVPSKSLQSRLGFAPTLPPMRAQRGPLGDPSRTPERPRSPSPIFGDEVLAVDSQNGATFNRSLSFSPNTSRSGGHDLNVTMSSEQSSQEQDGNQRSVAESEAREAIISGVSTAYVDELISNNPDQEDSDHEEPMEWNEIDPGLLQELQACRQNVLANPNANSALQLMFRKQKPESASSRTAVMIVIDTNVYVSNLNRIKEILEDKIFTMDIRIFLPWTVLRELDALKSRKKTPELAQTAQTAIAFINRHLKINPSRIVGQTAEEEVTAMTSFTDNQDDRILQSCLKLKRDEHPVMLLTNDKNLANKALVYKIETCSASPNYKSLRSVVWKLSCQKQSSINASDIDHVHDIFKSVWSHIHISTWNYCRASGVNFDCSPPSPDCQFTFSSSTEFVVHLKELSIFVLRMSGVHTWLLSFTRDGVQDDNEALNRNVRKYTEYLNTFHRQLVPKTPMFKDIPSTSITAPALMAFMKHPTMKVNFNNASIQLLALSNALQECKEIVI</sequence>
<dbReference type="PANTHER" id="PTHR16161:SF0">
    <property type="entry name" value="TRANSCRIPTIONAL PROTEIN SWT1"/>
    <property type="match status" value="1"/>
</dbReference>
<dbReference type="Pfam" id="PF13638">
    <property type="entry name" value="PIN_4"/>
    <property type="match status" value="1"/>
</dbReference>
<gene>
    <name evidence="3" type="ORF">TCAL_04917</name>
</gene>
<comment type="caution">
    <text evidence="3">The sequence shown here is derived from an EMBL/GenBank/DDBJ whole genome shotgun (WGS) entry which is preliminary data.</text>
</comment>
<dbReference type="CDD" id="cd18727">
    <property type="entry name" value="PIN_Swt1-like"/>
    <property type="match status" value="1"/>
</dbReference>
<proteinExistence type="predicted"/>
<feature type="compositionally biased region" description="Polar residues" evidence="1">
    <location>
        <begin position="167"/>
        <end position="180"/>
    </location>
</feature>
<dbReference type="Gene3D" id="3.40.50.1010">
    <property type="entry name" value="5'-nuclease"/>
    <property type="match status" value="1"/>
</dbReference>
<accession>A0A553NE58</accession>
<evidence type="ECO:0000313" key="3">
    <source>
        <dbReference type="EMBL" id="TRY63720.1"/>
    </source>
</evidence>
<keyword evidence="4" id="KW-1185">Reference proteome</keyword>
<feature type="domain" description="PIN" evidence="2">
    <location>
        <begin position="290"/>
        <end position="413"/>
    </location>
</feature>
<dbReference type="InterPro" id="IPR052626">
    <property type="entry name" value="SWT1_Regulator"/>
</dbReference>
<dbReference type="InterPro" id="IPR002716">
    <property type="entry name" value="PIN_dom"/>
</dbReference>
<dbReference type="Proteomes" id="UP000318571">
    <property type="component" value="Chromosome 10"/>
</dbReference>
<evidence type="ECO:0000313" key="4">
    <source>
        <dbReference type="Proteomes" id="UP000318571"/>
    </source>
</evidence>
<dbReference type="GO" id="GO:0005634">
    <property type="term" value="C:nucleus"/>
    <property type="evidence" value="ECO:0007669"/>
    <property type="project" value="TreeGrafter"/>
</dbReference>
<dbReference type="SMART" id="SM00670">
    <property type="entry name" value="PINc"/>
    <property type="match status" value="1"/>
</dbReference>
<evidence type="ECO:0000256" key="1">
    <source>
        <dbReference type="SAM" id="MobiDB-lite"/>
    </source>
</evidence>
<feature type="compositionally biased region" description="Polar residues" evidence="1">
    <location>
        <begin position="83"/>
        <end position="93"/>
    </location>
</feature>
<name>A0A553NE58_TIGCA</name>